<feature type="region of interest" description="Disordered" evidence="1">
    <location>
        <begin position="197"/>
        <end position="217"/>
    </location>
</feature>
<feature type="compositionally biased region" description="Basic residues" evidence="1">
    <location>
        <begin position="109"/>
        <end position="119"/>
    </location>
</feature>
<dbReference type="Proteomes" id="UP000054270">
    <property type="component" value="Unassembled WGS sequence"/>
</dbReference>
<proteinExistence type="predicted"/>
<feature type="region of interest" description="Disordered" evidence="1">
    <location>
        <begin position="101"/>
        <end position="138"/>
    </location>
</feature>
<reference evidence="3" key="1">
    <citation type="submission" date="2014-04" db="EMBL/GenBank/DDBJ databases">
        <title>Evolutionary Origins and Diversification of the Mycorrhizal Mutualists.</title>
        <authorList>
            <consortium name="DOE Joint Genome Institute"/>
            <consortium name="Mycorrhizal Genomics Consortium"/>
            <person name="Kohler A."/>
            <person name="Kuo A."/>
            <person name="Nagy L.G."/>
            <person name="Floudas D."/>
            <person name="Copeland A."/>
            <person name="Barry K.W."/>
            <person name="Cichocki N."/>
            <person name="Veneault-Fourrey C."/>
            <person name="LaButti K."/>
            <person name="Lindquist E.A."/>
            <person name="Lipzen A."/>
            <person name="Lundell T."/>
            <person name="Morin E."/>
            <person name="Murat C."/>
            <person name="Riley R."/>
            <person name="Ohm R."/>
            <person name="Sun H."/>
            <person name="Tunlid A."/>
            <person name="Henrissat B."/>
            <person name="Grigoriev I.V."/>
            <person name="Hibbett D.S."/>
            <person name="Martin F."/>
        </authorList>
    </citation>
    <scope>NUCLEOTIDE SEQUENCE [LARGE SCALE GENOMIC DNA]</scope>
    <source>
        <strain evidence="3">FD-334 SS-4</strain>
    </source>
</reference>
<organism evidence="2 3">
    <name type="scientific">Hypholoma sublateritium (strain FD-334 SS-4)</name>
    <dbReference type="NCBI Taxonomy" id="945553"/>
    <lineage>
        <taxon>Eukaryota</taxon>
        <taxon>Fungi</taxon>
        <taxon>Dikarya</taxon>
        <taxon>Basidiomycota</taxon>
        <taxon>Agaricomycotina</taxon>
        <taxon>Agaricomycetes</taxon>
        <taxon>Agaricomycetidae</taxon>
        <taxon>Agaricales</taxon>
        <taxon>Agaricineae</taxon>
        <taxon>Strophariaceae</taxon>
        <taxon>Hypholoma</taxon>
    </lineage>
</organism>
<feature type="compositionally biased region" description="Basic residues" evidence="1">
    <location>
        <begin position="129"/>
        <end position="138"/>
    </location>
</feature>
<accession>A0A0D2M0M6</accession>
<dbReference type="EMBL" id="KN817615">
    <property type="protein sequence ID" value="KJA16763.1"/>
    <property type="molecule type" value="Genomic_DNA"/>
</dbReference>
<keyword evidence="3" id="KW-1185">Reference proteome</keyword>
<feature type="region of interest" description="Disordered" evidence="1">
    <location>
        <begin position="1"/>
        <end position="78"/>
    </location>
</feature>
<feature type="compositionally biased region" description="Basic residues" evidence="1">
    <location>
        <begin position="1"/>
        <end position="27"/>
    </location>
</feature>
<evidence type="ECO:0000256" key="1">
    <source>
        <dbReference type="SAM" id="MobiDB-lite"/>
    </source>
</evidence>
<feature type="compositionally biased region" description="Basic residues" evidence="1">
    <location>
        <begin position="254"/>
        <end position="264"/>
    </location>
</feature>
<sequence length="264" mass="28246">MSRTARQRARHGRPLRIHRTLPPHAARRPTASRPCTPARCSTPTRTHPSAGASTNTPVSLTSAPARTHSDVPSQPSRNTVLAPATTTLRCSAPLAHHGAGEALASFPARSRRTERGRRRACAEQTTPPHRPRGVRKAARTRNGACNVVHSTATRCCPPGVRRLPQCPRALGPARTPCVTYPNKHPGLAQAERCSRPENARIGGGGQAPRRGARKGCSVRCAPPTLRGAVRCKIGASRTGDCCGARRASSADRTRRSRSQRQGRA</sequence>
<name>A0A0D2M0M6_HYPSF</name>
<gene>
    <name evidence="2" type="ORF">HYPSUDRAFT_71130</name>
</gene>
<protein>
    <submittedName>
        <fullName evidence="2">Uncharacterized protein</fullName>
    </submittedName>
</protein>
<feature type="compositionally biased region" description="Polar residues" evidence="1">
    <location>
        <begin position="39"/>
        <end position="78"/>
    </location>
</feature>
<dbReference type="AlphaFoldDB" id="A0A0D2M0M6"/>
<feature type="region of interest" description="Disordered" evidence="1">
    <location>
        <begin position="238"/>
        <end position="264"/>
    </location>
</feature>
<evidence type="ECO:0000313" key="3">
    <source>
        <dbReference type="Proteomes" id="UP000054270"/>
    </source>
</evidence>
<evidence type="ECO:0000313" key="2">
    <source>
        <dbReference type="EMBL" id="KJA16763.1"/>
    </source>
</evidence>